<dbReference type="Pfam" id="PF07677">
    <property type="entry name" value="A2M_recep"/>
    <property type="match status" value="1"/>
</dbReference>
<dbReference type="InterPro" id="IPR000020">
    <property type="entry name" value="Anaphylatoxin/fibulin"/>
</dbReference>
<dbReference type="Gene3D" id="2.60.40.10">
    <property type="entry name" value="Immunoglobulins"/>
    <property type="match status" value="2"/>
</dbReference>
<evidence type="ECO:0000259" key="5">
    <source>
        <dbReference type="PROSITE" id="PS01178"/>
    </source>
</evidence>
<dbReference type="InterPro" id="IPR011626">
    <property type="entry name" value="Alpha-macroglobulin_TED"/>
</dbReference>
<dbReference type="InterPro" id="IPR041555">
    <property type="entry name" value="MG3"/>
</dbReference>
<dbReference type="CDD" id="cd00017">
    <property type="entry name" value="ANATO"/>
    <property type="match status" value="1"/>
</dbReference>
<dbReference type="Gene3D" id="2.60.40.1940">
    <property type="match status" value="1"/>
</dbReference>
<dbReference type="Gene3D" id="2.40.50.120">
    <property type="match status" value="1"/>
</dbReference>
<dbReference type="SUPFAM" id="SSF47686">
    <property type="entry name" value="Anaphylotoxins (complement system)"/>
    <property type="match status" value="1"/>
</dbReference>
<dbReference type="Pfam" id="PF17789">
    <property type="entry name" value="MG4"/>
    <property type="match status" value="1"/>
</dbReference>
<dbReference type="Ensembl" id="ENSECRT00000022197.1">
    <property type="protein sequence ID" value="ENSECRP00000021730.1"/>
    <property type="gene ID" value="ENSECRG00000014651.1"/>
</dbReference>
<dbReference type="InterPro" id="IPR041425">
    <property type="entry name" value="C3/4/5_MG1"/>
</dbReference>
<dbReference type="InterPro" id="IPR001134">
    <property type="entry name" value="Netrin_domain"/>
</dbReference>
<reference evidence="7" key="3">
    <citation type="submission" date="2025-09" db="UniProtKB">
        <authorList>
            <consortium name="Ensembl"/>
        </authorList>
    </citation>
    <scope>IDENTIFICATION</scope>
</reference>
<dbReference type="Proteomes" id="UP000694620">
    <property type="component" value="Chromosome 9"/>
</dbReference>
<accession>A0A8C4SVZ6</accession>
<dbReference type="Pfam" id="PF07678">
    <property type="entry name" value="TED_complement"/>
    <property type="match status" value="1"/>
</dbReference>
<dbReference type="InterPro" id="IPR013783">
    <property type="entry name" value="Ig-like_fold"/>
</dbReference>
<dbReference type="InterPro" id="IPR008930">
    <property type="entry name" value="Terpenoid_cyclase/PrenylTrfase"/>
</dbReference>
<dbReference type="SUPFAM" id="SSF48239">
    <property type="entry name" value="Terpenoid cyclases/Protein prenyltransferases"/>
    <property type="match status" value="1"/>
</dbReference>
<dbReference type="Gene3D" id="2.60.120.1540">
    <property type="match status" value="1"/>
</dbReference>
<dbReference type="CDD" id="cd02896">
    <property type="entry name" value="complement_C3_C4_C5"/>
    <property type="match status" value="1"/>
</dbReference>
<dbReference type="Pfam" id="PF21309">
    <property type="entry name" value="C5_CUB"/>
    <property type="match status" value="1"/>
</dbReference>
<dbReference type="InterPro" id="IPR001599">
    <property type="entry name" value="Macroglobln_a2"/>
</dbReference>
<keyword evidence="8" id="KW-1185">Reference proteome</keyword>
<name>A0A8C4SVZ6_ERPCA</name>
<evidence type="ECO:0000256" key="2">
    <source>
        <dbReference type="ARBA" id="ARBA00022525"/>
    </source>
</evidence>
<protein>
    <submittedName>
        <fullName evidence="7">Complement C5</fullName>
    </submittedName>
</protein>
<dbReference type="Gene3D" id="1.20.91.20">
    <property type="entry name" value="Anaphylotoxins (complement system)"/>
    <property type="match status" value="1"/>
</dbReference>
<keyword evidence="3" id="KW-1015">Disulfide bond</keyword>
<reference evidence="7" key="1">
    <citation type="submission" date="2021-06" db="EMBL/GenBank/DDBJ databases">
        <authorList>
            <consortium name="Wellcome Sanger Institute Data Sharing"/>
        </authorList>
    </citation>
    <scope>NUCLEOTIDE SEQUENCE [LARGE SCALE GENOMIC DNA]</scope>
</reference>
<feature type="domain" description="Anaphylatoxin-like" evidence="5">
    <location>
        <begin position="702"/>
        <end position="738"/>
    </location>
</feature>
<dbReference type="InterPro" id="IPR048843">
    <property type="entry name" value="C5_CUB"/>
</dbReference>
<dbReference type="SMART" id="SM01419">
    <property type="entry name" value="Thiol-ester_cl"/>
    <property type="match status" value="1"/>
</dbReference>
<feature type="signal peptide" evidence="4">
    <location>
        <begin position="1"/>
        <end position="18"/>
    </location>
</feature>
<dbReference type="PANTHER" id="PTHR11412">
    <property type="entry name" value="MACROGLOBULIN / COMPLEMENT"/>
    <property type="match status" value="1"/>
</dbReference>
<evidence type="ECO:0000256" key="3">
    <source>
        <dbReference type="ARBA" id="ARBA00023157"/>
    </source>
</evidence>
<dbReference type="Gene3D" id="2.60.40.1930">
    <property type="match status" value="3"/>
</dbReference>
<keyword evidence="2" id="KW-0964">Secreted</keyword>
<feature type="domain" description="NTR" evidence="6">
    <location>
        <begin position="1549"/>
        <end position="1695"/>
    </location>
</feature>
<dbReference type="InterPro" id="IPR018081">
    <property type="entry name" value="Anaphylatoxin_comp_syst"/>
</dbReference>
<dbReference type="Gene3D" id="1.50.10.20">
    <property type="match status" value="1"/>
</dbReference>
<dbReference type="InterPro" id="IPR002890">
    <property type="entry name" value="MG2"/>
</dbReference>
<dbReference type="InterPro" id="IPR036595">
    <property type="entry name" value="A-macroglobulin_rcpt-bd_sf"/>
</dbReference>
<dbReference type="Gene3D" id="2.20.130.20">
    <property type="match status" value="1"/>
</dbReference>
<sequence length="1697" mass="191111">MHLWHLLCCLLCMGLNNAQEKTFLVTAPKFIRVDAYEKVVIQLFGYNSESTFTISVKNFPSKNMTLATDTVTLNAANNYQNSVMLKILPRHLPKGGIFSNMVYLEARSNEITKEEMIPVTSVNGFLFIQTDKPLYTPEQSVKVRVFSLNEELKPAQRPITVTYMDPEFVKVDIVEVDDVTGIASLPDFKLPLNPKYGVWRIQAAYSKDFSTSVTAEFEVKEYTLPSFSISIEPDSQFICFNEFENFRFTVKARYLHGMPLKSADVFVQFGIINGKKTTMYRKSAQHAVLDEGEAEVIFNTNTALKSTPTLGMDSLEQLDGNNLYILVSVMESTGGISEDSELSNIKYVISPYSLNLVATPLFVKPSLPYYVKVQVKDPLGGSVGRIPVKLQASTLDKNGQETLIEDGNSLLRSSSDGTVLFVVNIPSDAATLQLKLETADSKVPEENQARKEFTAVAYKSSINSYLHIDWSSQHKLLHVGDYVSINVYPKSPYLFKIQHFNYQIISKGKIVSFGSEKRVKDSIFQNLNFQVTSDMVPSARLLVYYIVTGENTPELVADSVWMDVQEECVNNLKVTLSSKTLDYQPKMKMDLTIDSQPHSYVALSSMDKAIHSIRTQSKSTRLKVLDDIEKNSDRGCGGGGGKDASDVFNLAGLSFMTNANSKATDTRGDMCSDILRPKRSTDLNKEMNDKANSYTDPHQQKCCLDGARVYPIGELCRSRASRLTNVPKECKKAFYECCFLANKLRAEERKIHILARSELTAIFGLQEPKIRSYFPESWLWEVHDMQDTGRKILSFNMPDSLTTWEISAISVSKQGICVAKPLNPRVFKDVSINALVPYSVVRGEQIELRGSVYNYNNENSWYCVTLEVPESVCLSQGTKTKTGVTKETPCNKNSISELSVKAFFFTLLPLEIGTHTLRFSLKSPLGSEVLVKTLKVVPEGIKSELYEGGTLDPQGIYGLPKKRLEFRYRIPSNVVPKSKVERMLSVNGEVLGEIISTVINPGGLQQLVNLPRGSGESELMALAPLCYVYHYLEKSDQWGLLGPDNFNIRINLRGKMREAITSVLSFRRPKEFSYSIWKNGEPSTWLTALVVKILGQVSVHMSVNHMAVCNSIFWLTERCQKADGSFEDKSGYVPVKLQNSGANAEEQTLYLTAFTVIGIAKGIQACPLLEYRDPVNKARDYLFTNWGKIKNVYTQAIVTYALALTDKSSIPAITARDALKKNAKVIGNPPIQRYWRDLQTNSDTIQPNKGTARMVEMTSHALLTTLLYGDMHFANPIMNWLTEQQRYGGGFYSTQDTIVALEALTEYALLAKRSTLDMIVTALYRKEGKMQEFELSQEKSLAKPIEINKNDDLVITTGNSRGVSVVNIRTMYYQMNDAQSSCFFDLKIGISINRHAEARRRRRDLDDIAIRITPTYTLEACAKYKPHKNEIFTESSHTVMEISLLTGMEPVEEDLETLATGLDRLISDYTVDDNRVIVQVESIPSDRHLCVGFRLREMFKSSLRSSAQFKVYEYHEPDRQCSMLYKYTGDKHLTRVCQGEECKCMEAGCGHLKPEADVSITLADRQKAACQANIEYVYKVEIISSMEEGDFKTYKARIEDIFKKGTDRVEKDSVVTLTRNAKCTGMDIQPKEFYLVMGSEAIESKDFTSYQYAYPLGPKSWVELWPSSRSCSSQNCRKLLEVLNEFSEDLLINGCQM</sequence>
<evidence type="ECO:0000256" key="1">
    <source>
        <dbReference type="ARBA" id="ARBA00004613"/>
    </source>
</evidence>
<dbReference type="PANTHER" id="PTHR11412:SF83">
    <property type="entry name" value="COMPLEMENT C5"/>
    <property type="match status" value="1"/>
</dbReference>
<dbReference type="Pfam" id="PF00207">
    <property type="entry name" value="A2M"/>
    <property type="match status" value="1"/>
</dbReference>
<dbReference type="InterPro" id="IPR009048">
    <property type="entry name" value="A-macroglobulin_rcpt-bd"/>
</dbReference>
<dbReference type="InterPro" id="IPR047565">
    <property type="entry name" value="Alpha-macroglob_thiol-ester_cl"/>
</dbReference>
<feature type="chain" id="PRO_5034088388" evidence="4">
    <location>
        <begin position="19"/>
        <end position="1697"/>
    </location>
</feature>
<dbReference type="SMART" id="SM00643">
    <property type="entry name" value="C345C"/>
    <property type="match status" value="1"/>
</dbReference>
<dbReference type="Pfam" id="PF17790">
    <property type="entry name" value="MG1"/>
    <property type="match status" value="1"/>
</dbReference>
<dbReference type="Pfam" id="PF01759">
    <property type="entry name" value="NTR"/>
    <property type="match status" value="1"/>
</dbReference>
<dbReference type="Pfam" id="PF01835">
    <property type="entry name" value="MG2"/>
    <property type="match status" value="1"/>
</dbReference>
<dbReference type="InterPro" id="IPR050473">
    <property type="entry name" value="A2M/Complement_sys"/>
</dbReference>
<dbReference type="SMART" id="SM01361">
    <property type="entry name" value="A2M_recep"/>
    <property type="match status" value="1"/>
</dbReference>
<dbReference type="GO" id="GO:0005615">
    <property type="term" value="C:extracellular space"/>
    <property type="evidence" value="ECO:0007669"/>
    <property type="project" value="InterPro"/>
</dbReference>
<organism evidence="7 8">
    <name type="scientific">Erpetoichthys calabaricus</name>
    <name type="common">Rope fish</name>
    <name type="synonym">Calamoichthys calabaricus</name>
    <dbReference type="NCBI Taxonomy" id="27687"/>
    <lineage>
        <taxon>Eukaryota</taxon>
        <taxon>Metazoa</taxon>
        <taxon>Chordata</taxon>
        <taxon>Craniata</taxon>
        <taxon>Vertebrata</taxon>
        <taxon>Euteleostomi</taxon>
        <taxon>Actinopterygii</taxon>
        <taxon>Polypteriformes</taxon>
        <taxon>Polypteridae</taxon>
        <taxon>Erpetoichthys</taxon>
    </lineage>
</organism>
<dbReference type="InterPro" id="IPR011625">
    <property type="entry name" value="A2M_N_BRD"/>
</dbReference>
<dbReference type="SUPFAM" id="SSF50242">
    <property type="entry name" value="TIMP-like"/>
    <property type="match status" value="1"/>
</dbReference>
<dbReference type="GO" id="GO:0004866">
    <property type="term" value="F:endopeptidase inhibitor activity"/>
    <property type="evidence" value="ECO:0007669"/>
    <property type="project" value="InterPro"/>
</dbReference>
<dbReference type="InterPro" id="IPR018933">
    <property type="entry name" value="Netrin_module_non-TIMP"/>
</dbReference>
<dbReference type="SUPFAM" id="SSF49410">
    <property type="entry name" value="Alpha-macroglobulin receptor domain"/>
    <property type="match status" value="1"/>
</dbReference>
<dbReference type="SMART" id="SM01360">
    <property type="entry name" value="A2M"/>
    <property type="match status" value="1"/>
</dbReference>
<comment type="subcellular location">
    <subcellularLocation>
        <location evidence="1">Secreted</location>
    </subcellularLocation>
</comment>
<evidence type="ECO:0000259" key="6">
    <source>
        <dbReference type="PROSITE" id="PS50189"/>
    </source>
</evidence>
<proteinExistence type="predicted"/>
<dbReference type="Pfam" id="PF07703">
    <property type="entry name" value="A2M_BRD"/>
    <property type="match status" value="1"/>
</dbReference>
<dbReference type="SMART" id="SM01359">
    <property type="entry name" value="A2M_N_2"/>
    <property type="match status" value="1"/>
</dbReference>
<reference evidence="7" key="2">
    <citation type="submission" date="2025-08" db="UniProtKB">
        <authorList>
            <consortium name="Ensembl"/>
        </authorList>
    </citation>
    <scope>IDENTIFICATION</scope>
</reference>
<dbReference type="Pfam" id="PF01821">
    <property type="entry name" value="ANATO"/>
    <property type="match status" value="1"/>
</dbReference>
<dbReference type="PROSITE" id="PS50189">
    <property type="entry name" value="NTR"/>
    <property type="match status" value="1"/>
</dbReference>
<dbReference type="GeneTree" id="ENSGT00940000155670"/>
<gene>
    <name evidence="7" type="primary">C5</name>
</gene>
<dbReference type="PROSITE" id="PS01178">
    <property type="entry name" value="ANAPHYLATOXIN_2"/>
    <property type="match status" value="1"/>
</dbReference>
<dbReference type="Gene3D" id="2.60.40.690">
    <property type="entry name" value="Alpha-macroglobulin, receptor-binding domain"/>
    <property type="match status" value="1"/>
</dbReference>
<dbReference type="Gene3D" id="6.20.50.160">
    <property type="match status" value="1"/>
</dbReference>
<dbReference type="SMART" id="SM00104">
    <property type="entry name" value="ANATO"/>
    <property type="match status" value="1"/>
</dbReference>
<dbReference type="Pfam" id="PF17791">
    <property type="entry name" value="MG3"/>
    <property type="match status" value="1"/>
</dbReference>
<dbReference type="InterPro" id="IPR040839">
    <property type="entry name" value="MG4"/>
</dbReference>
<evidence type="ECO:0000256" key="4">
    <source>
        <dbReference type="SAM" id="SignalP"/>
    </source>
</evidence>
<evidence type="ECO:0000313" key="8">
    <source>
        <dbReference type="Proteomes" id="UP000694620"/>
    </source>
</evidence>
<dbReference type="InterPro" id="IPR008993">
    <property type="entry name" value="TIMP-like_OB-fold"/>
</dbReference>
<keyword evidence="4" id="KW-0732">Signal</keyword>
<evidence type="ECO:0000313" key="7">
    <source>
        <dbReference type="Ensembl" id="ENSECRP00000021730.1"/>
    </source>
</evidence>